<evidence type="ECO:0000256" key="7">
    <source>
        <dbReference type="ARBA" id="ARBA00023136"/>
    </source>
</evidence>
<keyword evidence="4" id="KW-1003">Cell membrane</keyword>
<feature type="transmembrane region" description="Helical" evidence="9">
    <location>
        <begin position="80"/>
        <end position="107"/>
    </location>
</feature>
<keyword evidence="5 9" id="KW-0812">Transmembrane</keyword>
<name>A0A382C2L6_9ZZZZ</name>
<comment type="similarity">
    <text evidence="8">Belongs to the NhaC Na(+)/H(+) (TC 2.A.35) antiporter family.</text>
</comment>
<gene>
    <name evidence="11" type="ORF">METZ01_LOCUS172835</name>
</gene>
<feature type="non-terminal residue" evidence="11">
    <location>
        <position position="176"/>
    </location>
</feature>
<evidence type="ECO:0000256" key="5">
    <source>
        <dbReference type="ARBA" id="ARBA00022692"/>
    </source>
</evidence>
<dbReference type="EMBL" id="UINC01032393">
    <property type="protein sequence ID" value="SVB19981.1"/>
    <property type="molecule type" value="Genomic_DNA"/>
</dbReference>
<dbReference type="PANTHER" id="PTHR33451:SF3">
    <property type="entry name" value="MALATE-2H(+)_NA(+)-LACTATE ANTIPORTER"/>
    <property type="match status" value="1"/>
</dbReference>
<keyword evidence="2" id="KW-0813">Transport</keyword>
<reference evidence="11" key="1">
    <citation type="submission" date="2018-05" db="EMBL/GenBank/DDBJ databases">
        <authorList>
            <person name="Lanie J.A."/>
            <person name="Ng W.-L."/>
            <person name="Kazmierczak K.M."/>
            <person name="Andrzejewski T.M."/>
            <person name="Davidsen T.M."/>
            <person name="Wayne K.J."/>
            <person name="Tettelin H."/>
            <person name="Glass J.I."/>
            <person name="Rusch D."/>
            <person name="Podicherti R."/>
            <person name="Tsui H.-C.T."/>
            <person name="Winkler M.E."/>
        </authorList>
    </citation>
    <scope>NUCLEOTIDE SEQUENCE</scope>
</reference>
<evidence type="ECO:0000256" key="4">
    <source>
        <dbReference type="ARBA" id="ARBA00022475"/>
    </source>
</evidence>
<sequence>MSDNHKNPTMLDAIAPIVVLIIMLSFSVYLYGDDSSYGANQIALILSACIAAIIAIKNGYTWKEVETGIVKGIGMGMSAILILLAVGALIGTLIMSGTVPAMIYFGLNILSPSIFYFTACVICAIASLSIGSSWTVAGTLGVALMGIATGLGLSPAVTAGAIISGAYFGDKMSPLS</sequence>
<evidence type="ECO:0000256" key="2">
    <source>
        <dbReference type="ARBA" id="ARBA00022448"/>
    </source>
</evidence>
<feature type="transmembrane region" description="Helical" evidence="9">
    <location>
        <begin position="43"/>
        <end position="60"/>
    </location>
</feature>
<evidence type="ECO:0000256" key="1">
    <source>
        <dbReference type="ARBA" id="ARBA00004651"/>
    </source>
</evidence>
<evidence type="ECO:0000259" key="10">
    <source>
        <dbReference type="Pfam" id="PF03553"/>
    </source>
</evidence>
<proteinExistence type="inferred from homology"/>
<evidence type="ECO:0000256" key="8">
    <source>
        <dbReference type="ARBA" id="ARBA00038435"/>
    </source>
</evidence>
<feature type="transmembrane region" description="Helical" evidence="9">
    <location>
        <begin position="114"/>
        <end position="136"/>
    </location>
</feature>
<protein>
    <recommendedName>
        <fullName evidence="10">Na+/H+ antiporter NhaC-like C-terminal domain-containing protein</fullName>
    </recommendedName>
</protein>
<evidence type="ECO:0000256" key="6">
    <source>
        <dbReference type="ARBA" id="ARBA00022989"/>
    </source>
</evidence>
<dbReference type="InterPro" id="IPR052180">
    <property type="entry name" value="NhaC_Na-H+_Antiporter"/>
</dbReference>
<dbReference type="Pfam" id="PF03553">
    <property type="entry name" value="Na_H_antiporter"/>
    <property type="match status" value="1"/>
</dbReference>
<keyword evidence="7 9" id="KW-0472">Membrane</keyword>
<keyword evidence="6 9" id="KW-1133">Transmembrane helix</keyword>
<dbReference type="PANTHER" id="PTHR33451">
    <property type="entry name" value="MALATE-2H(+)/NA(+)-LACTATE ANTIPORTER"/>
    <property type="match status" value="1"/>
</dbReference>
<feature type="transmembrane region" description="Helical" evidence="9">
    <location>
        <begin position="13"/>
        <end position="31"/>
    </location>
</feature>
<keyword evidence="3" id="KW-0050">Antiport</keyword>
<dbReference type="InterPro" id="IPR018461">
    <property type="entry name" value="Na/H_Antiport_NhaC-like_C"/>
</dbReference>
<dbReference type="GO" id="GO:0005886">
    <property type="term" value="C:plasma membrane"/>
    <property type="evidence" value="ECO:0007669"/>
    <property type="project" value="UniProtKB-SubCell"/>
</dbReference>
<dbReference type="AlphaFoldDB" id="A0A382C2L6"/>
<evidence type="ECO:0000256" key="9">
    <source>
        <dbReference type="SAM" id="Phobius"/>
    </source>
</evidence>
<organism evidence="11">
    <name type="scientific">marine metagenome</name>
    <dbReference type="NCBI Taxonomy" id="408172"/>
    <lineage>
        <taxon>unclassified sequences</taxon>
        <taxon>metagenomes</taxon>
        <taxon>ecological metagenomes</taxon>
    </lineage>
</organism>
<feature type="transmembrane region" description="Helical" evidence="9">
    <location>
        <begin position="142"/>
        <end position="168"/>
    </location>
</feature>
<evidence type="ECO:0000313" key="11">
    <source>
        <dbReference type="EMBL" id="SVB19981.1"/>
    </source>
</evidence>
<feature type="domain" description="Na+/H+ antiporter NhaC-like C-terminal" evidence="10">
    <location>
        <begin position="18"/>
        <end position="176"/>
    </location>
</feature>
<comment type="subcellular location">
    <subcellularLocation>
        <location evidence="1">Cell membrane</location>
        <topology evidence="1">Multi-pass membrane protein</topology>
    </subcellularLocation>
</comment>
<accession>A0A382C2L6</accession>
<evidence type="ECO:0000256" key="3">
    <source>
        <dbReference type="ARBA" id="ARBA00022449"/>
    </source>
</evidence>
<dbReference type="GO" id="GO:0015297">
    <property type="term" value="F:antiporter activity"/>
    <property type="evidence" value="ECO:0007669"/>
    <property type="project" value="UniProtKB-KW"/>
</dbReference>